<dbReference type="AlphaFoldDB" id="A0AAV5QIG0"/>
<dbReference type="Pfam" id="PF03427">
    <property type="entry name" value="CBM_19"/>
    <property type="match status" value="1"/>
</dbReference>
<dbReference type="EMBL" id="BTFZ01000002">
    <property type="protein sequence ID" value="GMM34429.1"/>
    <property type="molecule type" value="Genomic_DNA"/>
</dbReference>
<keyword evidence="3" id="KW-1185">Reference proteome</keyword>
<protein>
    <recommendedName>
        <fullName evidence="1">Carbohydrate-binding module family 19 domain-containing protein</fullName>
    </recommendedName>
</protein>
<evidence type="ECO:0000313" key="3">
    <source>
        <dbReference type="Proteomes" id="UP001360560"/>
    </source>
</evidence>
<dbReference type="InterPro" id="IPR005089">
    <property type="entry name" value="CBM19"/>
</dbReference>
<accession>A0AAV5QIG0</accession>
<dbReference type="RefSeq" id="XP_064851429.1">
    <property type="nucleotide sequence ID" value="XM_064995357.1"/>
</dbReference>
<dbReference type="Proteomes" id="UP001360560">
    <property type="component" value="Unassembled WGS sequence"/>
</dbReference>
<dbReference type="GO" id="GO:0006032">
    <property type="term" value="P:chitin catabolic process"/>
    <property type="evidence" value="ECO:0007669"/>
    <property type="project" value="InterPro"/>
</dbReference>
<dbReference type="GO" id="GO:0008061">
    <property type="term" value="F:chitin binding"/>
    <property type="evidence" value="ECO:0007669"/>
    <property type="project" value="InterPro"/>
</dbReference>
<dbReference type="GeneID" id="90072408"/>
<evidence type="ECO:0000259" key="1">
    <source>
        <dbReference type="Pfam" id="PF03427"/>
    </source>
</evidence>
<name>A0AAV5QIG0_9ASCO</name>
<reference evidence="2 3" key="1">
    <citation type="journal article" date="2023" name="Elife">
        <title>Identification of key yeast species and microbe-microbe interactions impacting larval growth of Drosophila in the wild.</title>
        <authorList>
            <person name="Mure A."/>
            <person name="Sugiura Y."/>
            <person name="Maeda R."/>
            <person name="Honda K."/>
            <person name="Sakurai N."/>
            <person name="Takahashi Y."/>
            <person name="Watada M."/>
            <person name="Katoh T."/>
            <person name="Gotoh A."/>
            <person name="Gotoh Y."/>
            <person name="Taniguchi I."/>
            <person name="Nakamura K."/>
            <person name="Hayashi T."/>
            <person name="Katayama T."/>
            <person name="Uemura T."/>
            <person name="Hattori Y."/>
        </authorList>
    </citation>
    <scope>NUCLEOTIDE SEQUENCE [LARGE SCALE GENOMIC DNA]</scope>
    <source>
        <strain evidence="2 3">SC-9</strain>
    </source>
</reference>
<feature type="domain" description="Carbohydrate-binding module family 19" evidence="1">
    <location>
        <begin position="137"/>
        <end position="168"/>
    </location>
</feature>
<organism evidence="2 3">
    <name type="scientific">Saccharomycopsis crataegensis</name>
    <dbReference type="NCBI Taxonomy" id="43959"/>
    <lineage>
        <taxon>Eukaryota</taxon>
        <taxon>Fungi</taxon>
        <taxon>Dikarya</taxon>
        <taxon>Ascomycota</taxon>
        <taxon>Saccharomycotina</taxon>
        <taxon>Saccharomycetes</taxon>
        <taxon>Saccharomycopsidaceae</taxon>
        <taxon>Saccharomycopsis</taxon>
    </lineage>
</organism>
<gene>
    <name evidence="2" type="ORF">DASC09_017540</name>
</gene>
<proteinExistence type="predicted"/>
<sequence>MKEKISEVYRKLKKIISIMIFDIKSATLLISFLFSTAKCYDNGNYQDWLKTQTYDLGLATTLFTSTIGVISKEAEWNHSEWLQTQTFDFEYHTLETRASSVSHYDCESTTTTDFIPKSTGDIDNENFHLGDHCKDGNFKCHFDGSLDKCDHGKWVNFQCAAGTTCSTTFSDGQMVTGCNAVPE</sequence>
<evidence type="ECO:0000313" key="2">
    <source>
        <dbReference type="EMBL" id="GMM34429.1"/>
    </source>
</evidence>
<comment type="caution">
    <text evidence="2">The sequence shown here is derived from an EMBL/GenBank/DDBJ whole genome shotgun (WGS) entry which is preliminary data.</text>
</comment>